<dbReference type="RefSeq" id="XP_013900964.1">
    <property type="nucleotide sequence ID" value="XM_014045510.1"/>
</dbReference>
<dbReference type="GeneID" id="25738889"/>
<dbReference type="OrthoDB" id="201321at2759"/>
<name>A0A0D2MFN5_9CHLO</name>
<sequence>MLRPLVGVKKTKLGLREFVKLGDFLQRIDTQQHTASNEVSFSVTGFGKFKGQLAITAAYSPAAPPHEASRVDIAFQSATLAPAALEQLFRANYALLLSIFNPDGWLDVTYVDDEIRIGRDDKGNVFVVERC</sequence>
<protein>
    <submittedName>
        <fullName evidence="4">Putative plastid-lipid-associated protein 7, chloroplastic</fullName>
    </submittedName>
</protein>
<dbReference type="InterPro" id="IPR006843">
    <property type="entry name" value="PAP/fibrillin_dom"/>
</dbReference>
<dbReference type="EMBL" id="KK101162">
    <property type="protein sequence ID" value="KIZ01945.1"/>
    <property type="molecule type" value="Genomic_DNA"/>
</dbReference>
<dbReference type="Pfam" id="PF04755">
    <property type="entry name" value="PAP_fibrillin"/>
    <property type="match status" value="1"/>
</dbReference>
<comment type="subcellular location">
    <subcellularLocation>
        <location evidence="1">Plastid</location>
    </subcellularLocation>
</comment>
<dbReference type="STRING" id="145388.A0A0D2MFN5"/>
<evidence type="ECO:0000259" key="3">
    <source>
        <dbReference type="Pfam" id="PF04755"/>
    </source>
</evidence>
<dbReference type="AlphaFoldDB" id="A0A0D2MFN5"/>
<organism evidence="4 5">
    <name type="scientific">Monoraphidium neglectum</name>
    <dbReference type="NCBI Taxonomy" id="145388"/>
    <lineage>
        <taxon>Eukaryota</taxon>
        <taxon>Viridiplantae</taxon>
        <taxon>Chlorophyta</taxon>
        <taxon>core chlorophytes</taxon>
        <taxon>Chlorophyceae</taxon>
        <taxon>CS clade</taxon>
        <taxon>Sphaeropleales</taxon>
        <taxon>Selenastraceae</taxon>
        <taxon>Monoraphidium</taxon>
    </lineage>
</organism>
<evidence type="ECO:0000313" key="4">
    <source>
        <dbReference type="EMBL" id="KIZ01945.1"/>
    </source>
</evidence>
<reference evidence="4 5" key="1">
    <citation type="journal article" date="2013" name="BMC Genomics">
        <title>Reconstruction of the lipid metabolism for the microalga Monoraphidium neglectum from its genome sequence reveals characteristics suitable for biofuel production.</title>
        <authorList>
            <person name="Bogen C."/>
            <person name="Al-Dilaimi A."/>
            <person name="Albersmeier A."/>
            <person name="Wichmann J."/>
            <person name="Grundmann M."/>
            <person name="Rupp O."/>
            <person name="Lauersen K.J."/>
            <person name="Blifernez-Klassen O."/>
            <person name="Kalinowski J."/>
            <person name="Goesmann A."/>
            <person name="Mussgnug J.H."/>
            <person name="Kruse O."/>
        </authorList>
    </citation>
    <scope>NUCLEOTIDE SEQUENCE [LARGE SCALE GENOMIC DNA]</scope>
    <source>
        <strain evidence="4 5">SAG 48.87</strain>
    </source>
</reference>
<accession>A0A0D2MFN5</accession>
<keyword evidence="2" id="KW-0934">Plastid</keyword>
<dbReference type="Proteomes" id="UP000054498">
    <property type="component" value="Unassembled WGS sequence"/>
</dbReference>
<proteinExistence type="predicted"/>
<evidence type="ECO:0000256" key="2">
    <source>
        <dbReference type="ARBA" id="ARBA00022640"/>
    </source>
</evidence>
<gene>
    <name evidence="4" type="ORF">MNEG_6013</name>
</gene>
<dbReference type="InterPro" id="IPR039633">
    <property type="entry name" value="PAP"/>
</dbReference>
<dbReference type="PANTHER" id="PTHR31906">
    <property type="entry name" value="PLASTID-LIPID-ASSOCIATED PROTEIN 4, CHLOROPLASTIC-RELATED"/>
    <property type="match status" value="1"/>
</dbReference>
<keyword evidence="5" id="KW-1185">Reference proteome</keyword>
<dbReference type="KEGG" id="mng:MNEG_6013"/>
<dbReference type="GO" id="GO:0009536">
    <property type="term" value="C:plastid"/>
    <property type="evidence" value="ECO:0007669"/>
    <property type="project" value="UniProtKB-SubCell"/>
</dbReference>
<evidence type="ECO:0000256" key="1">
    <source>
        <dbReference type="ARBA" id="ARBA00004474"/>
    </source>
</evidence>
<evidence type="ECO:0000313" key="5">
    <source>
        <dbReference type="Proteomes" id="UP000054498"/>
    </source>
</evidence>
<feature type="domain" description="Plastid lipid-associated protein/fibrillin conserved" evidence="3">
    <location>
        <begin position="17"/>
        <end position="128"/>
    </location>
</feature>